<evidence type="ECO:0000256" key="3">
    <source>
        <dbReference type="ARBA" id="ARBA00022679"/>
    </source>
</evidence>
<feature type="compositionally biased region" description="Basic residues" evidence="10">
    <location>
        <begin position="573"/>
        <end position="593"/>
    </location>
</feature>
<reference evidence="11" key="2">
    <citation type="submission" date="2025-08" db="UniProtKB">
        <authorList>
            <consortium name="Ensembl"/>
        </authorList>
    </citation>
    <scope>IDENTIFICATION</scope>
</reference>
<evidence type="ECO:0000256" key="7">
    <source>
        <dbReference type="ARBA" id="ARBA00023034"/>
    </source>
</evidence>
<feature type="region of interest" description="Disordered" evidence="10">
    <location>
        <begin position="570"/>
        <end position="593"/>
    </location>
</feature>
<dbReference type="Ensembl" id="ENSVURT00010011662.1">
    <property type="protein sequence ID" value="ENSVURP00010010289.1"/>
    <property type="gene ID" value="ENSVURG00010007957.1"/>
</dbReference>
<keyword evidence="8" id="KW-0472">Membrane</keyword>
<evidence type="ECO:0000256" key="5">
    <source>
        <dbReference type="ARBA" id="ARBA00022968"/>
    </source>
</evidence>
<dbReference type="PANTHER" id="PTHR14647">
    <property type="entry name" value="GALACTOSE-3-O-SULFOTRANSFERASE"/>
    <property type="match status" value="1"/>
</dbReference>
<gene>
    <name evidence="11" type="primary">LOC114030439</name>
</gene>
<feature type="compositionally biased region" description="Polar residues" evidence="10">
    <location>
        <begin position="152"/>
        <end position="162"/>
    </location>
</feature>
<dbReference type="InterPro" id="IPR009729">
    <property type="entry name" value="Gal-3-0_sulfotransfrase"/>
</dbReference>
<evidence type="ECO:0000256" key="2">
    <source>
        <dbReference type="ARBA" id="ARBA00008124"/>
    </source>
</evidence>
<evidence type="ECO:0000313" key="11">
    <source>
        <dbReference type="Ensembl" id="ENSVURP00010010289.1"/>
    </source>
</evidence>
<evidence type="ECO:0000256" key="8">
    <source>
        <dbReference type="ARBA" id="ARBA00023136"/>
    </source>
</evidence>
<evidence type="ECO:0000256" key="10">
    <source>
        <dbReference type="SAM" id="MobiDB-lite"/>
    </source>
</evidence>
<dbReference type="PANTHER" id="PTHR14647:SF62">
    <property type="entry name" value="GALACTOSE-3-O-SULFOTRANSFERASE 2"/>
    <property type="match status" value="1"/>
</dbReference>
<dbReference type="GO" id="GO:0000139">
    <property type="term" value="C:Golgi membrane"/>
    <property type="evidence" value="ECO:0007669"/>
    <property type="project" value="UniProtKB-SubCell"/>
</dbReference>
<name>A0A4X2KED6_VOMUR</name>
<dbReference type="GO" id="GO:0009247">
    <property type="term" value="P:glycolipid biosynthetic process"/>
    <property type="evidence" value="ECO:0007669"/>
    <property type="project" value="InterPro"/>
</dbReference>
<evidence type="ECO:0000256" key="1">
    <source>
        <dbReference type="ARBA" id="ARBA00004323"/>
    </source>
</evidence>
<dbReference type="AlphaFoldDB" id="A0A4X2KED6"/>
<evidence type="ECO:0000313" key="12">
    <source>
        <dbReference type="Proteomes" id="UP000314987"/>
    </source>
</evidence>
<feature type="region of interest" description="Disordered" evidence="10">
    <location>
        <begin position="107"/>
        <end position="166"/>
    </location>
</feature>
<dbReference type="Pfam" id="PF06990">
    <property type="entry name" value="Gal-3-0_sulfotr"/>
    <property type="match status" value="1"/>
</dbReference>
<proteinExistence type="inferred from homology"/>
<evidence type="ECO:0000256" key="6">
    <source>
        <dbReference type="ARBA" id="ARBA00022989"/>
    </source>
</evidence>
<dbReference type="Proteomes" id="UP000314987">
    <property type="component" value="Unassembled WGS sequence"/>
</dbReference>
<evidence type="ECO:0000256" key="4">
    <source>
        <dbReference type="ARBA" id="ARBA00022692"/>
    </source>
</evidence>
<keyword evidence="9" id="KW-0325">Glycoprotein</keyword>
<dbReference type="OMA" id="CKQEIKH"/>
<accession>A0A4X2KED6</accession>
<dbReference type="Gene3D" id="3.40.50.300">
    <property type="entry name" value="P-loop containing nucleotide triphosphate hydrolases"/>
    <property type="match status" value="1"/>
</dbReference>
<comment type="similarity">
    <text evidence="2">Belongs to the galactose-3-O-sulfotransferase family.</text>
</comment>
<keyword evidence="12" id="KW-1185">Reference proteome</keyword>
<comment type="subcellular location">
    <subcellularLocation>
        <location evidence="1">Golgi apparatus membrane</location>
        <topology evidence="1">Single-pass type II membrane protein</topology>
    </subcellularLocation>
</comment>
<dbReference type="InterPro" id="IPR027417">
    <property type="entry name" value="P-loop_NTPase"/>
</dbReference>
<keyword evidence="7" id="KW-0333">Golgi apparatus</keyword>
<dbReference type="GO" id="GO:0001733">
    <property type="term" value="F:galactosylceramide sulfotransferase activity"/>
    <property type="evidence" value="ECO:0007669"/>
    <property type="project" value="InterPro"/>
</dbReference>
<dbReference type="GeneTree" id="ENSGT00950000182923"/>
<evidence type="ECO:0008006" key="13">
    <source>
        <dbReference type="Google" id="ProtNLM"/>
    </source>
</evidence>
<keyword evidence="3" id="KW-0808">Transferase</keyword>
<keyword evidence="6" id="KW-1133">Transmembrane helix</keyword>
<protein>
    <recommendedName>
        <fullName evidence="13">Galactose-3-O-sulfotransferase 2</fullName>
    </recommendedName>
</protein>
<reference evidence="12" key="1">
    <citation type="submission" date="2018-12" db="EMBL/GenBank/DDBJ databases">
        <authorList>
            <person name="Yazar S."/>
        </authorList>
    </citation>
    <scope>NUCLEOTIDE SEQUENCE [LARGE SCALE GENOMIC DNA]</scope>
</reference>
<evidence type="ECO:0000256" key="9">
    <source>
        <dbReference type="ARBA" id="ARBA00023180"/>
    </source>
</evidence>
<keyword evidence="5" id="KW-0735">Signal-anchor</keyword>
<organism evidence="11 12">
    <name type="scientific">Vombatus ursinus</name>
    <name type="common">Common wombat</name>
    <dbReference type="NCBI Taxonomy" id="29139"/>
    <lineage>
        <taxon>Eukaryota</taxon>
        <taxon>Metazoa</taxon>
        <taxon>Chordata</taxon>
        <taxon>Craniata</taxon>
        <taxon>Vertebrata</taxon>
        <taxon>Euteleostomi</taxon>
        <taxon>Mammalia</taxon>
        <taxon>Metatheria</taxon>
        <taxon>Diprotodontia</taxon>
        <taxon>Vombatidae</taxon>
        <taxon>Vombatus</taxon>
    </lineage>
</organism>
<feature type="compositionally biased region" description="Basic and acidic residues" evidence="10">
    <location>
        <begin position="135"/>
        <end position="148"/>
    </location>
</feature>
<sequence>MLGNLQQISCKQEIKHLILQQNINLQQTSQVWKNHNSTLSPHPLSNAPISRTEITPTQGSLQRMKENQALNPTLQLQNDLSYPEENASDDLKWLSYTSKYPTPTLWGTEKAAKGKGQTPPQIKSSRPLPKAVHIMRRETETGKKKEMVDSIGASQQNHPQGTEQKDSELLTDLADTNRAQAQRRVMKAPLFRRKKSFEGQLTRPKTPVSLFLAPGLPDGLDSSHEAACTPKTHIFFLKVHKSASSTIMNILFRFGEQRNLTFALPVNQFSQLFYPFYFVAEVVEGFKDGTSPSFDIMCHHMRFLKKEVQRVMPNDTFYFSILRSPIHLMESSFMYFKASSSFINAKNLDDFLNHTSKFYNPLRPDSHYGRNLMTFDFGFNHNGKVSTHHTQLLAQIIESQFDLVLIAEYFDESMVLLKDSLCWSLDDVVSFPINQQDASYHSPLSSSTIQKIQSWNKLDWELYLHFNRTFWERINQSMGREYLQQEVAALRRRRKQLAKTCLQGEQSVHSWEIQDKLLAPLQYGKARILGYNLKHGLDKATKQACQSFVTPELQYSERLYKRQFPQKALRLSQAKKRSKAHSMKKQRPFKHHS</sequence>
<reference evidence="11" key="3">
    <citation type="submission" date="2025-09" db="UniProtKB">
        <authorList>
            <consortium name="Ensembl"/>
        </authorList>
    </citation>
    <scope>IDENTIFICATION</scope>
</reference>
<keyword evidence="4" id="KW-0812">Transmembrane</keyword>